<gene>
    <name evidence="1" type="ORF">RA0C_0046</name>
</gene>
<dbReference type="RefSeq" id="WP_004917677.1">
    <property type="nucleotide sequence ID" value="NC_014738.1"/>
</dbReference>
<protein>
    <submittedName>
        <fullName evidence="1">Uncharacterized protein</fullName>
    </submittedName>
</protein>
<name>E4TDY8_RIEAD</name>
<dbReference type="GeneID" id="93718953"/>
<organism evidence="1 2">
    <name type="scientific">Riemerella anatipestifer (strain ATCC 11845 / DSM 15868 / JCM 9532 / NCTC 11014)</name>
    <dbReference type="NCBI Taxonomy" id="693978"/>
    <lineage>
        <taxon>Bacteria</taxon>
        <taxon>Pseudomonadati</taxon>
        <taxon>Bacteroidota</taxon>
        <taxon>Flavobacteriia</taxon>
        <taxon>Flavobacteriales</taxon>
        <taxon>Weeksellaceae</taxon>
        <taxon>Riemerella</taxon>
    </lineage>
</organism>
<dbReference type="AlphaFoldDB" id="E4TDY8"/>
<dbReference type="EMBL" id="CP003388">
    <property type="protein sequence ID" value="AFD55069.1"/>
    <property type="molecule type" value="Genomic_DNA"/>
</dbReference>
<dbReference type="KEGG" id="ran:Riean_1844"/>
<dbReference type="PATRIC" id="fig|693978.17.peg.49"/>
<dbReference type="HOGENOM" id="CLU_2603798_0_0_10"/>
<sequence length="79" mass="9488">MKFIDIYKRILPLWGTEIHFQDANLVGNNGMHSIQFYKKWNEVENNVSEDDKFGDLMVWTMFQIFHKTTINKIKQNISH</sequence>
<evidence type="ECO:0000313" key="2">
    <source>
        <dbReference type="Proteomes" id="UP000010093"/>
    </source>
</evidence>
<dbReference type="KEGG" id="rai:RA0C_0046"/>
<evidence type="ECO:0000313" key="1">
    <source>
        <dbReference type="EMBL" id="AFD55069.1"/>
    </source>
</evidence>
<reference evidence="1 2" key="1">
    <citation type="journal article" date="2012" name="J. Bacteriol.">
        <title>Complete genome sequence of Riemerella anatipestifer reference strain.</title>
        <authorList>
            <person name="Wang X."/>
            <person name="Zhu D."/>
            <person name="Wang M."/>
            <person name="Cheng A."/>
            <person name="Jia R."/>
            <person name="Zhou Y."/>
            <person name="Chen Z."/>
            <person name="Luo Q."/>
            <person name="Liu F."/>
            <person name="Wang Y."/>
            <person name="Chen X.Y."/>
        </authorList>
    </citation>
    <scope>NUCLEOTIDE SEQUENCE [LARGE SCALE GENOMIC DNA]</scope>
    <source>
        <strain evidence="2">DSM 15868</strain>
    </source>
</reference>
<proteinExistence type="predicted"/>
<accession>E4TDY8</accession>
<dbReference type="Proteomes" id="UP000010093">
    <property type="component" value="Chromosome"/>
</dbReference>